<keyword evidence="11" id="KW-1185">Reference proteome</keyword>
<dbReference type="GO" id="GO:0003723">
    <property type="term" value="F:RNA binding"/>
    <property type="evidence" value="ECO:0007669"/>
    <property type="project" value="InterPro"/>
</dbReference>
<keyword evidence="6 8" id="KW-0418">Kinase</keyword>
<dbReference type="InterPro" id="IPR015947">
    <property type="entry name" value="PUA-like_sf"/>
</dbReference>
<dbReference type="UniPathway" id="UPA00098">
    <property type="reaction ID" value="UER00359"/>
</dbReference>
<feature type="domain" description="PUA" evidence="9">
    <location>
        <begin position="274"/>
        <end position="345"/>
    </location>
</feature>
<dbReference type="InterPro" id="IPR041739">
    <property type="entry name" value="G5K_ProB"/>
</dbReference>
<dbReference type="PROSITE" id="PS50890">
    <property type="entry name" value="PUA"/>
    <property type="match status" value="1"/>
</dbReference>
<comment type="similarity">
    <text evidence="8">Belongs to the glutamate 5-kinase family.</text>
</comment>
<dbReference type="InterPro" id="IPR036393">
    <property type="entry name" value="AceGlu_kinase-like_sf"/>
</dbReference>
<dbReference type="GO" id="GO:0005524">
    <property type="term" value="F:ATP binding"/>
    <property type="evidence" value="ECO:0007669"/>
    <property type="project" value="UniProtKB-KW"/>
</dbReference>
<sequence>MERIVLKIGSSSLTTPNGELDDQKLQEVVTFIAKARDHADIILVTSGAVAAGFKQVGYQTRPVTVHGKQAAAAVGQTLLMERYHTHFKAYDMTAAQLLVSRSDLYREEQYKNVYATITELIKRHVIPIINENDSTAIEELTFGDNDRLAALVGGMVHATHVILFTDTDGVYSANPQTNPDAKKYDTITEITDDLFAQAEETTTKVGTGGMRAKLSAATLAHQFGVTAYISTLKAETSLLSIIKGDGKGTYLPSPTTGVMKTSKQWIAVHSKHAGELFIDNGAKEAMIERKKSLLAVGIDHIKGTFSRDDVVTVYSLDGELLGKGKTQVSSEDLTALSSKENQVIIHRDQWITYS</sequence>
<dbReference type="InterPro" id="IPR002478">
    <property type="entry name" value="PUA"/>
</dbReference>
<dbReference type="KEGG" id="psua:FLK61_31615"/>
<dbReference type="SUPFAM" id="SSF53633">
    <property type="entry name" value="Carbamate kinase-like"/>
    <property type="match status" value="1"/>
</dbReference>
<keyword evidence="3 8" id="KW-0641">Proline biosynthesis</keyword>
<evidence type="ECO:0000256" key="3">
    <source>
        <dbReference type="ARBA" id="ARBA00022650"/>
    </source>
</evidence>
<dbReference type="InterPro" id="IPR001057">
    <property type="entry name" value="Glu/AcGlu_kinase"/>
</dbReference>
<dbReference type="RefSeq" id="WP_176009294.1">
    <property type="nucleotide sequence ID" value="NZ_CP041372.2"/>
</dbReference>
<evidence type="ECO:0000259" key="9">
    <source>
        <dbReference type="SMART" id="SM00359"/>
    </source>
</evidence>
<dbReference type="PIRSF" id="PIRSF000729">
    <property type="entry name" value="GK"/>
    <property type="match status" value="1"/>
</dbReference>
<keyword evidence="1 8" id="KW-0963">Cytoplasm</keyword>
<feature type="binding site" evidence="8">
    <location>
        <position position="46"/>
    </location>
    <ligand>
        <name>substrate</name>
    </ligand>
</feature>
<dbReference type="Proteomes" id="UP000318138">
    <property type="component" value="Chromosome"/>
</dbReference>
<dbReference type="InterPro" id="IPR011529">
    <property type="entry name" value="Glu_5kinase"/>
</dbReference>
<feature type="binding site" evidence="8">
    <location>
        <begin position="165"/>
        <end position="166"/>
    </location>
    <ligand>
        <name>ATP</name>
        <dbReference type="ChEBI" id="CHEBI:30616"/>
    </ligand>
</feature>
<dbReference type="SUPFAM" id="SSF88697">
    <property type="entry name" value="PUA domain-like"/>
    <property type="match status" value="1"/>
</dbReference>
<dbReference type="PRINTS" id="PR00474">
    <property type="entry name" value="GLU5KINASE"/>
</dbReference>
<evidence type="ECO:0000256" key="4">
    <source>
        <dbReference type="ARBA" id="ARBA00022679"/>
    </source>
</evidence>
<dbReference type="GO" id="GO:0055129">
    <property type="term" value="P:L-proline biosynthetic process"/>
    <property type="evidence" value="ECO:0007669"/>
    <property type="project" value="UniProtKB-UniRule"/>
</dbReference>
<feature type="binding site" evidence="8">
    <location>
        <position position="145"/>
    </location>
    <ligand>
        <name>substrate</name>
    </ligand>
</feature>
<dbReference type="InterPro" id="IPR005715">
    <property type="entry name" value="Glu_5kinase/COase_Synthase"/>
</dbReference>
<comment type="subcellular location">
    <subcellularLocation>
        <location evidence="8">Cytoplasm</location>
    </subcellularLocation>
</comment>
<dbReference type="Pfam" id="PF00696">
    <property type="entry name" value="AA_kinase"/>
    <property type="match status" value="1"/>
</dbReference>
<dbReference type="EMBL" id="CP041372">
    <property type="protein sequence ID" value="QKS71259.1"/>
    <property type="molecule type" value="Genomic_DNA"/>
</dbReference>
<keyword evidence="5 8" id="KW-0547">Nucleotide-binding</keyword>
<evidence type="ECO:0000256" key="8">
    <source>
        <dbReference type="HAMAP-Rule" id="MF_00456"/>
    </source>
</evidence>
<keyword evidence="4 8" id="KW-0808">Transferase</keyword>
<dbReference type="InterPro" id="IPR001048">
    <property type="entry name" value="Asp/Glu/Uridylate_kinase"/>
</dbReference>
<evidence type="ECO:0000256" key="5">
    <source>
        <dbReference type="ARBA" id="ARBA00022741"/>
    </source>
</evidence>
<dbReference type="PANTHER" id="PTHR43654">
    <property type="entry name" value="GLUTAMATE 5-KINASE"/>
    <property type="match status" value="1"/>
</dbReference>
<dbReference type="SMART" id="SM00359">
    <property type="entry name" value="PUA"/>
    <property type="match status" value="1"/>
</dbReference>
<keyword evidence="2 8" id="KW-0028">Amino-acid biosynthesis</keyword>
<feature type="binding site" evidence="8">
    <location>
        <position position="7"/>
    </location>
    <ligand>
        <name>ATP</name>
        <dbReference type="ChEBI" id="CHEBI:30616"/>
    </ligand>
</feature>
<comment type="caution">
    <text evidence="8">Lacks conserved residue(s) required for the propagation of feature annotation.</text>
</comment>
<keyword evidence="7 8" id="KW-0067">ATP-binding</keyword>
<evidence type="ECO:0000256" key="7">
    <source>
        <dbReference type="ARBA" id="ARBA00022840"/>
    </source>
</evidence>
<evidence type="ECO:0000313" key="10">
    <source>
        <dbReference type="EMBL" id="QKS71259.1"/>
    </source>
</evidence>
<dbReference type="InterPro" id="IPR019797">
    <property type="entry name" value="Glutamate_5-kinase_CS"/>
</dbReference>
<dbReference type="FunFam" id="3.40.1160.10:FF:000018">
    <property type="entry name" value="Glutamate 5-kinase"/>
    <property type="match status" value="1"/>
</dbReference>
<dbReference type="HAMAP" id="MF_00456">
    <property type="entry name" value="ProB"/>
    <property type="match status" value="1"/>
</dbReference>
<comment type="pathway">
    <text evidence="8">Amino-acid biosynthesis; L-proline biosynthesis; L-glutamate 5-semialdehyde from L-glutamate: step 1/2.</text>
</comment>
<name>A0A859FDH0_9BACI</name>
<evidence type="ECO:0000256" key="6">
    <source>
        <dbReference type="ARBA" id="ARBA00022777"/>
    </source>
</evidence>
<reference evidence="11" key="1">
    <citation type="submission" date="2019-07" db="EMBL/GenBank/DDBJ databases">
        <title>Bacillus alkalisoli sp. nov. isolated from saline soil.</title>
        <authorList>
            <person name="Sun J.-Q."/>
            <person name="Xu L."/>
        </authorList>
    </citation>
    <scope>NUCLEOTIDE SEQUENCE [LARGE SCALE GENOMIC DNA]</scope>
    <source>
        <strain evidence="11">M4U3P1</strain>
    </source>
</reference>
<dbReference type="GO" id="GO:0005829">
    <property type="term" value="C:cytosol"/>
    <property type="evidence" value="ECO:0007669"/>
    <property type="project" value="TreeGrafter"/>
</dbReference>
<dbReference type="CDD" id="cd04242">
    <property type="entry name" value="AAK_G5K_ProB"/>
    <property type="match status" value="1"/>
</dbReference>
<dbReference type="AlphaFoldDB" id="A0A859FDH0"/>
<evidence type="ECO:0000256" key="1">
    <source>
        <dbReference type="ARBA" id="ARBA00022490"/>
    </source>
</evidence>
<comment type="function">
    <text evidence="8">Catalyzes the transfer of a phosphate group to glutamate to form L-glutamate 5-phosphate.</text>
</comment>
<dbReference type="NCBIfam" id="TIGR01027">
    <property type="entry name" value="proB"/>
    <property type="match status" value="1"/>
</dbReference>
<gene>
    <name evidence="8 10" type="primary">proB</name>
    <name evidence="10" type="ORF">FLK61_31615</name>
</gene>
<proteinExistence type="inferred from homology"/>
<dbReference type="Gene3D" id="3.40.1160.10">
    <property type="entry name" value="Acetylglutamate kinase-like"/>
    <property type="match status" value="1"/>
</dbReference>
<dbReference type="CDD" id="cd21157">
    <property type="entry name" value="PUA_G5K"/>
    <property type="match status" value="1"/>
</dbReference>
<evidence type="ECO:0000313" key="11">
    <source>
        <dbReference type="Proteomes" id="UP000318138"/>
    </source>
</evidence>
<dbReference type="PANTHER" id="PTHR43654:SF1">
    <property type="entry name" value="ISOPENTENYL PHOSPHATE KINASE"/>
    <property type="match status" value="1"/>
</dbReference>
<feature type="binding site" evidence="8">
    <location>
        <position position="133"/>
    </location>
    <ligand>
        <name>substrate</name>
    </ligand>
</feature>
<comment type="catalytic activity">
    <reaction evidence="8">
        <text>L-glutamate + ATP = L-glutamyl 5-phosphate + ADP</text>
        <dbReference type="Rhea" id="RHEA:14877"/>
        <dbReference type="ChEBI" id="CHEBI:29985"/>
        <dbReference type="ChEBI" id="CHEBI:30616"/>
        <dbReference type="ChEBI" id="CHEBI:58274"/>
        <dbReference type="ChEBI" id="CHEBI:456216"/>
        <dbReference type="EC" id="2.7.2.11"/>
    </reaction>
</comment>
<accession>A0A859FDH0</accession>
<dbReference type="PROSITE" id="PS00902">
    <property type="entry name" value="GLUTAMATE_5_KINASE"/>
    <property type="match status" value="1"/>
</dbReference>
<evidence type="ECO:0000256" key="2">
    <source>
        <dbReference type="ARBA" id="ARBA00022605"/>
    </source>
</evidence>
<dbReference type="Pfam" id="PF01472">
    <property type="entry name" value="PUA"/>
    <property type="match status" value="1"/>
</dbReference>
<dbReference type="InterPro" id="IPR036974">
    <property type="entry name" value="PUA_sf"/>
</dbReference>
<organism evidence="10 11">
    <name type="scientific">Paenalkalicoccus suaedae</name>
    <dbReference type="NCBI Taxonomy" id="2592382"/>
    <lineage>
        <taxon>Bacteria</taxon>
        <taxon>Bacillati</taxon>
        <taxon>Bacillota</taxon>
        <taxon>Bacilli</taxon>
        <taxon>Bacillales</taxon>
        <taxon>Bacillaceae</taxon>
        <taxon>Paenalkalicoccus</taxon>
    </lineage>
</organism>
<protein>
    <recommendedName>
        <fullName evidence="8">Glutamate 5-kinase</fullName>
        <ecNumber evidence="8">2.7.2.11</ecNumber>
    </recommendedName>
    <alternativeName>
        <fullName evidence="8">Gamma-glutamyl kinase</fullName>
        <shortName evidence="8">GK</shortName>
    </alternativeName>
</protein>
<dbReference type="GO" id="GO:0004349">
    <property type="term" value="F:glutamate 5-kinase activity"/>
    <property type="evidence" value="ECO:0007669"/>
    <property type="project" value="UniProtKB-UniRule"/>
</dbReference>
<dbReference type="EC" id="2.7.2.11" evidence="8"/>
<dbReference type="Gene3D" id="2.30.130.10">
    <property type="entry name" value="PUA domain"/>
    <property type="match status" value="1"/>
</dbReference>